<comment type="caution">
    <text evidence="2">The sequence shown here is derived from an EMBL/GenBank/DDBJ whole genome shotgun (WGS) entry which is preliminary data.</text>
</comment>
<protein>
    <recommendedName>
        <fullName evidence="4">ATP-dependent transcriptional regulator</fullName>
    </recommendedName>
</protein>
<reference evidence="3" key="2">
    <citation type="submission" date="2016-02" db="EMBL/GenBank/DDBJ databases">
        <title>Draft genome sequence of five rapidly growing Mycobacterium species.</title>
        <authorList>
            <person name="Katahira K."/>
            <person name="Gotou Y."/>
            <person name="Iida K."/>
            <person name="Ogura Y."/>
            <person name="Hayashi T."/>
        </authorList>
    </citation>
    <scope>NUCLEOTIDE SEQUENCE [LARGE SCALE GENOMIC DNA]</scope>
    <source>
        <strain evidence="3">JCM15654</strain>
    </source>
</reference>
<dbReference type="AlphaFoldDB" id="A0A100W182"/>
<dbReference type="RefSeq" id="WP_062830104.1">
    <property type="nucleotide sequence ID" value="NZ_BCSX01000035.1"/>
</dbReference>
<dbReference type="OrthoDB" id="4377297at2"/>
<evidence type="ECO:0000256" key="1">
    <source>
        <dbReference type="SAM" id="MobiDB-lite"/>
    </source>
</evidence>
<proteinExistence type="predicted"/>
<dbReference type="EMBL" id="BCSX01000035">
    <property type="protein sequence ID" value="GAS89785.1"/>
    <property type="molecule type" value="Genomic_DNA"/>
</dbReference>
<evidence type="ECO:0008006" key="4">
    <source>
        <dbReference type="Google" id="ProtNLM"/>
    </source>
</evidence>
<accession>A0A100W182</accession>
<keyword evidence="3" id="KW-1185">Reference proteome</keyword>
<reference evidence="3" key="1">
    <citation type="journal article" date="2016" name="Genome Announc.">
        <title>Draft Genome Sequences of Five Rapidly Growing Mycobacterium Species, M. thermoresistibile, M. fortuitum subsp. acetamidolyticum, M. canariasense, M. brisbanense, and M. novocastrense.</title>
        <authorList>
            <person name="Katahira K."/>
            <person name="Ogura Y."/>
            <person name="Gotoh Y."/>
            <person name="Hayashi T."/>
        </authorList>
    </citation>
    <scope>NUCLEOTIDE SEQUENCE [LARGE SCALE GENOMIC DNA]</scope>
    <source>
        <strain evidence="3">JCM15654</strain>
    </source>
</reference>
<gene>
    <name evidence="2" type="ORF">RMCB_3881</name>
</gene>
<dbReference type="STRING" id="146020.RMCB_3881"/>
<evidence type="ECO:0000313" key="3">
    <source>
        <dbReference type="Proteomes" id="UP000069620"/>
    </source>
</evidence>
<evidence type="ECO:0000313" key="2">
    <source>
        <dbReference type="EMBL" id="GAS89785.1"/>
    </source>
</evidence>
<feature type="region of interest" description="Disordered" evidence="1">
    <location>
        <begin position="82"/>
        <end position="106"/>
    </location>
</feature>
<sequence length="269" mass="27257">MSTTTEAATVLANAAFGDDPGRWPLPSAATPRDRWLRAVAAGGQGRYACALAELSAIERSVASGPLLSLSLSTRASFMRQLGGHNSARGADGQAWAHSGGEDAADPEAPADALIGLAADALGVGRFALSARLLQRAGSVVGEPAGRVAVRLAWVSAELAMMRGDGATAVTHAERGARAAAGYPSARHAVKSDVVLAAALCSAGQPDRARVVADAALAATEKLGLVPLRWALACLLADIGSAAHSPAQVGTIRDVSADTVRRRGGVWTGD</sequence>
<organism evidence="2 3">
    <name type="scientific">Mycolicibacterium brisbanense</name>
    <dbReference type="NCBI Taxonomy" id="146020"/>
    <lineage>
        <taxon>Bacteria</taxon>
        <taxon>Bacillati</taxon>
        <taxon>Actinomycetota</taxon>
        <taxon>Actinomycetes</taxon>
        <taxon>Mycobacteriales</taxon>
        <taxon>Mycobacteriaceae</taxon>
        <taxon>Mycolicibacterium</taxon>
    </lineage>
</organism>
<dbReference type="Proteomes" id="UP000069620">
    <property type="component" value="Unassembled WGS sequence"/>
</dbReference>
<name>A0A100W182_9MYCO</name>